<organism evidence="1 2">
    <name type="scientific">Azospirillum rugosum</name>
    <dbReference type="NCBI Taxonomy" id="416170"/>
    <lineage>
        <taxon>Bacteria</taxon>
        <taxon>Pseudomonadati</taxon>
        <taxon>Pseudomonadota</taxon>
        <taxon>Alphaproteobacteria</taxon>
        <taxon>Rhodospirillales</taxon>
        <taxon>Azospirillaceae</taxon>
        <taxon>Azospirillum</taxon>
    </lineage>
</organism>
<proteinExistence type="predicted"/>
<keyword evidence="2" id="KW-1185">Reference proteome</keyword>
<sequence>MPFPCIDACIDGAPPASRQQLPFDHSQRALVVVAHPDDETIGAGAQLGRINRLRILHTTDGAPRTGPDAEAAGCATAAAYAALRRAELERALDLAGIAPDRLDGLGFADQGASYHLAALTRLVMHRIEDERPDVVLTHAYEGGHPDHDATAFAVHAACALLDGDAPRIVEMAGYHGGGGGIVFQDFLPRPGMPVCTVRLGPEDRALKRRMLDAHASQARTLAPFRDDVERFRPAPAYDFTRPPHEGPLNYDRFSWGISGEHWRALAADALRTLGLAASGGEGGGCR</sequence>
<reference evidence="1 2" key="1">
    <citation type="submission" date="2021-03" db="EMBL/GenBank/DDBJ databases">
        <title>Genomic Encyclopedia of Type Strains, Phase III (KMG-III): the genomes of soil and plant-associated and newly described type strains.</title>
        <authorList>
            <person name="Whitman W."/>
        </authorList>
    </citation>
    <scope>NUCLEOTIDE SEQUENCE [LARGE SCALE GENOMIC DNA]</scope>
    <source>
        <strain evidence="1 2">IMMIB AFH-6</strain>
    </source>
</reference>
<dbReference type="RefSeq" id="WP_209767449.1">
    <property type="nucleotide sequence ID" value="NZ_JAGINP010000011.1"/>
</dbReference>
<gene>
    <name evidence="1" type="ORF">J2851_003303</name>
</gene>
<dbReference type="EMBL" id="JAGINP010000011">
    <property type="protein sequence ID" value="MBP2293520.1"/>
    <property type="molecule type" value="Genomic_DNA"/>
</dbReference>
<dbReference type="Proteomes" id="UP000781958">
    <property type="component" value="Unassembled WGS sequence"/>
</dbReference>
<comment type="caution">
    <text evidence="1">The sequence shown here is derived from an EMBL/GenBank/DDBJ whole genome shotgun (WGS) entry which is preliminary data.</text>
</comment>
<accession>A0ABS4SLS5</accession>
<dbReference type="Gene3D" id="3.40.50.10320">
    <property type="entry name" value="LmbE-like"/>
    <property type="match status" value="1"/>
</dbReference>
<dbReference type="PANTHER" id="PTHR12993:SF11">
    <property type="entry name" value="N-ACETYLGLUCOSAMINYL-PHOSPHATIDYLINOSITOL DE-N-ACETYLASE"/>
    <property type="match status" value="1"/>
</dbReference>
<evidence type="ECO:0000313" key="2">
    <source>
        <dbReference type="Proteomes" id="UP000781958"/>
    </source>
</evidence>
<protein>
    <submittedName>
        <fullName evidence="1">LmbE family N-acetylglucosaminyl deacetylase</fullName>
    </submittedName>
</protein>
<dbReference type="Pfam" id="PF02585">
    <property type="entry name" value="PIG-L"/>
    <property type="match status" value="1"/>
</dbReference>
<dbReference type="InterPro" id="IPR024078">
    <property type="entry name" value="LmbE-like_dom_sf"/>
</dbReference>
<name>A0ABS4SLS5_9PROT</name>
<dbReference type="PANTHER" id="PTHR12993">
    <property type="entry name" value="N-ACETYLGLUCOSAMINYL-PHOSPHATIDYLINOSITOL DE-N-ACETYLASE-RELATED"/>
    <property type="match status" value="1"/>
</dbReference>
<evidence type="ECO:0000313" key="1">
    <source>
        <dbReference type="EMBL" id="MBP2293520.1"/>
    </source>
</evidence>
<dbReference type="InterPro" id="IPR003737">
    <property type="entry name" value="GlcNAc_PI_deacetylase-related"/>
</dbReference>
<dbReference type="SUPFAM" id="SSF102588">
    <property type="entry name" value="LmbE-like"/>
    <property type="match status" value="1"/>
</dbReference>